<dbReference type="EMBL" id="JAZGJU010000047">
    <property type="protein sequence ID" value="MEE6129437.1"/>
    <property type="molecule type" value="Genomic_DNA"/>
</dbReference>
<gene>
    <name evidence="1" type="ORF">V2E39_18705</name>
</gene>
<sequence length="345" mass="38932">MKKVFFFFLLSALLQAQKTEIIELKENIKDKKGLTRSLTFIDNRPEKTIGIIPDKGESVELKFANDDPKGIVENRFTADNKTAGNNDIVLMLEQLKAYEEQDTNRNFPYAKVKIKLSGFIKRNDRYYCIGRYDNVIVANPKTTAHPSKYLAENIAGIFTQFIKAAYYPHVVSTYFIPENEISKYDEYLRKTYKAYNSTTLKDGVYTHFQSFRDQEPDIEYTVRKNKNGKVTRLLHQGQESSFSKMYCYVENGKAYKVTPVGFDEIKKDDKGFFIYSSRTNLFAASQTGGMFVGVVAGGVVGALIGAAIDSSSASNAGAVNGIGFRSTMESNVYLDFLTGAYIFEK</sequence>
<proteinExistence type="predicted"/>
<evidence type="ECO:0008006" key="3">
    <source>
        <dbReference type="Google" id="ProtNLM"/>
    </source>
</evidence>
<reference evidence="1 2" key="1">
    <citation type="submission" date="2024-01" db="EMBL/GenBank/DDBJ databases">
        <title>Whole genome of Chryseobacterium arthrosphaerae NNCa 2741.</title>
        <authorList>
            <person name="Boriskina E.V."/>
            <person name="Gordinskaya N.A."/>
            <person name="Kropotov V.S."/>
            <person name="Alekseeva A.E."/>
            <person name="Makhova M.A."/>
            <person name="Kryazhev D.V."/>
            <person name="Shkurkina I.S."/>
        </authorList>
    </citation>
    <scope>NUCLEOTIDE SEQUENCE [LARGE SCALE GENOMIC DNA]</scope>
    <source>
        <strain evidence="1 2">NNCa 2741</strain>
    </source>
</reference>
<organism evidence="1 2">
    <name type="scientific">Chryseobacterium arthrosphaerae</name>
    <dbReference type="NCBI Taxonomy" id="651561"/>
    <lineage>
        <taxon>Bacteria</taxon>
        <taxon>Pseudomonadati</taxon>
        <taxon>Bacteroidota</taxon>
        <taxon>Flavobacteriia</taxon>
        <taxon>Flavobacteriales</taxon>
        <taxon>Weeksellaceae</taxon>
        <taxon>Chryseobacterium group</taxon>
        <taxon>Chryseobacterium</taxon>
    </lineage>
</organism>
<accession>A0ABU7R3Q3</accession>
<evidence type="ECO:0000313" key="2">
    <source>
        <dbReference type="Proteomes" id="UP001350005"/>
    </source>
</evidence>
<dbReference type="Proteomes" id="UP001350005">
    <property type="component" value="Unassembled WGS sequence"/>
</dbReference>
<name>A0ABU7R3Q3_9FLAO</name>
<comment type="caution">
    <text evidence="1">The sequence shown here is derived from an EMBL/GenBank/DDBJ whole genome shotgun (WGS) entry which is preliminary data.</text>
</comment>
<keyword evidence="2" id="KW-1185">Reference proteome</keyword>
<protein>
    <recommendedName>
        <fullName evidence="3">Glycine zipper family protein</fullName>
    </recommendedName>
</protein>
<evidence type="ECO:0000313" key="1">
    <source>
        <dbReference type="EMBL" id="MEE6129437.1"/>
    </source>
</evidence>
<dbReference type="RefSeq" id="WP_241309150.1">
    <property type="nucleotide sequence ID" value="NZ_JAKYXJ010000001.1"/>
</dbReference>